<sequence length="451" mass="52016">MFVILKTYSMATIYFLYRSSREQAPLTVRLQDHDSNNKKFQFQAKTELEVSKQYWNTTRHKKRNVDAVDKSKIAEVNTELSKLENYLLTNYKIQKPEPHQKDWLKITLEEYYNPKTEEAVTSDLITDWIQNIIDNANTRENATGSLGISKSRIKSYQTLLNLFKQYQGRKKYKVKSLDIKFGKNFLDWMINSQNYSESYAKKRIDDLKTVCSEAEINGVEVSPQLRKVKGGKTKNDYIIYLTPEELKKIEKTEVKTDSLENVKKWLLLGCSIGQRGGDLLKLTEKNFITRDGLEVIELKQQKTGKNVTIPVLPKTKEILKEGLPYKIAIQNFNNDLKTLCEIAGIDSPTQGSKIAMLNAKGEIIEKDKKGRYKEKGAKRKIIGTFPKHELITSHVCRRTFATNQYGIIPTPILMQITAHSTEKMFLNYIGKSAMDYAQQFADLYKKLDLTS</sequence>
<dbReference type="GO" id="GO:0015074">
    <property type="term" value="P:DNA integration"/>
    <property type="evidence" value="ECO:0007669"/>
    <property type="project" value="InterPro"/>
</dbReference>
<feature type="domain" description="Phage integrase SAM-like" evidence="3">
    <location>
        <begin position="127"/>
        <end position="219"/>
    </location>
</feature>
<dbReference type="Gene3D" id="1.10.443.10">
    <property type="entry name" value="Intergrase catalytic core"/>
    <property type="match status" value="1"/>
</dbReference>
<name>A0A7K1LN35_9FLAO</name>
<reference evidence="4 5" key="1">
    <citation type="submission" date="2019-07" db="EMBL/GenBank/DDBJ databases">
        <title>Gramella aestuarii sp. nov., isolated from a tidal flat, and emended description of Gramella echinicola.</title>
        <authorList>
            <person name="Liu L."/>
        </authorList>
    </citation>
    <scope>NUCLEOTIDE SEQUENCE [LARGE SCALE GENOMIC DNA]</scope>
    <source>
        <strain evidence="4 5">BS12</strain>
    </source>
</reference>
<gene>
    <name evidence="4" type="ORF">FLP08_05710</name>
</gene>
<evidence type="ECO:0000259" key="3">
    <source>
        <dbReference type="Pfam" id="PF13102"/>
    </source>
</evidence>
<evidence type="ECO:0000313" key="5">
    <source>
        <dbReference type="Proteomes" id="UP000460416"/>
    </source>
</evidence>
<dbReference type="SUPFAM" id="SSF56349">
    <property type="entry name" value="DNA breaking-rejoining enzymes"/>
    <property type="match status" value="1"/>
</dbReference>
<protein>
    <submittedName>
        <fullName evidence="4">Tyrosine-type recombinase/integrase</fullName>
    </submittedName>
</protein>
<dbReference type="Proteomes" id="UP000460416">
    <property type="component" value="Unassembled WGS sequence"/>
</dbReference>
<comment type="caution">
    <text evidence="4">The sequence shown here is derived from an EMBL/GenBank/DDBJ whole genome shotgun (WGS) entry which is preliminary data.</text>
</comment>
<dbReference type="InterPro" id="IPR010998">
    <property type="entry name" value="Integrase_recombinase_N"/>
</dbReference>
<dbReference type="EMBL" id="VJVW01000002">
    <property type="protein sequence ID" value="MUP42061.1"/>
    <property type="molecule type" value="Genomic_DNA"/>
</dbReference>
<dbReference type="Pfam" id="PF13102">
    <property type="entry name" value="Phage_int_SAM_5"/>
    <property type="match status" value="1"/>
</dbReference>
<evidence type="ECO:0000256" key="2">
    <source>
        <dbReference type="ARBA" id="ARBA00023172"/>
    </source>
</evidence>
<organism evidence="4 5">
    <name type="scientific">Christiangramia aestuarii</name>
    <dbReference type="NCBI Taxonomy" id="1028746"/>
    <lineage>
        <taxon>Bacteria</taxon>
        <taxon>Pseudomonadati</taxon>
        <taxon>Bacteroidota</taxon>
        <taxon>Flavobacteriia</taxon>
        <taxon>Flavobacteriales</taxon>
        <taxon>Flavobacteriaceae</taxon>
        <taxon>Christiangramia</taxon>
    </lineage>
</organism>
<keyword evidence="1" id="KW-0238">DNA-binding</keyword>
<dbReference type="AlphaFoldDB" id="A0A7K1LN35"/>
<evidence type="ECO:0000256" key="1">
    <source>
        <dbReference type="ARBA" id="ARBA00023125"/>
    </source>
</evidence>
<keyword evidence="5" id="KW-1185">Reference proteome</keyword>
<dbReference type="GO" id="GO:0006310">
    <property type="term" value="P:DNA recombination"/>
    <property type="evidence" value="ECO:0007669"/>
    <property type="project" value="UniProtKB-KW"/>
</dbReference>
<evidence type="ECO:0000313" key="4">
    <source>
        <dbReference type="EMBL" id="MUP42061.1"/>
    </source>
</evidence>
<dbReference type="InterPro" id="IPR025269">
    <property type="entry name" value="SAM-like_dom"/>
</dbReference>
<keyword evidence="2" id="KW-0233">DNA recombination</keyword>
<accession>A0A7K1LN35</accession>
<dbReference type="GO" id="GO:0003677">
    <property type="term" value="F:DNA binding"/>
    <property type="evidence" value="ECO:0007669"/>
    <property type="project" value="UniProtKB-KW"/>
</dbReference>
<dbReference type="InterPro" id="IPR013762">
    <property type="entry name" value="Integrase-like_cat_sf"/>
</dbReference>
<dbReference type="Gene3D" id="1.10.150.130">
    <property type="match status" value="1"/>
</dbReference>
<proteinExistence type="predicted"/>
<dbReference type="InterPro" id="IPR011010">
    <property type="entry name" value="DNA_brk_join_enz"/>
</dbReference>